<accession>A0ABN9T8C5</accession>
<organism evidence="2 3">
    <name type="scientific">Prorocentrum cordatum</name>
    <dbReference type="NCBI Taxonomy" id="2364126"/>
    <lineage>
        <taxon>Eukaryota</taxon>
        <taxon>Sar</taxon>
        <taxon>Alveolata</taxon>
        <taxon>Dinophyceae</taxon>
        <taxon>Prorocentrales</taxon>
        <taxon>Prorocentraceae</taxon>
        <taxon>Prorocentrum</taxon>
    </lineage>
</organism>
<dbReference type="EMBL" id="CAUYUJ010014445">
    <property type="protein sequence ID" value="CAK0841290.1"/>
    <property type="molecule type" value="Genomic_DNA"/>
</dbReference>
<comment type="caution">
    <text evidence="2">The sequence shown here is derived from an EMBL/GenBank/DDBJ whole genome shotgun (WGS) entry which is preliminary data.</text>
</comment>
<sequence length="153" mass="16039">MRRSASGGMKGNMRAYSSSSTGPLLDAGPQGERTSSMRGRAAGAAGRVGSAALAAARRRARAQQGQRPASVELPPCPIRFGRARRAAAAGCRGQLPRRTAAPRGCARSSERCPRSVAHSWGFSWEAPCVHPTSSMHDSARAGRHGGAYTKPAW</sequence>
<feature type="region of interest" description="Disordered" evidence="1">
    <location>
        <begin position="57"/>
        <end position="76"/>
    </location>
</feature>
<protein>
    <submittedName>
        <fullName evidence="2">Uncharacterized protein</fullName>
    </submittedName>
</protein>
<evidence type="ECO:0000313" key="2">
    <source>
        <dbReference type="EMBL" id="CAK0841290.1"/>
    </source>
</evidence>
<gene>
    <name evidence="2" type="ORF">PCOR1329_LOCUS36539</name>
</gene>
<evidence type="ECO:0000256" key="1">
    <source>
        <dbReference type="SAM" id="MobiDB-lite"/>
    </source>
</evidence>
<proteinExistence type="predicted"/>
<reference evidence="2" key="1">
    <citation type="submission" date="2023-10" db="EMBL/GenBank/DDBJ databases">
        <authorList>
            <person name="Chen Y."/>
            <person name="Shah S."/>
            <person name="Dougan E. K."/>
            <person name="Thang M."/>
            <person name="Chan C."/>
        </authorList>
    </citation>
    <scope>NUCLEOTIDE SEQUENCE [LARGE SCALE GENOMIC DNA]</scope>
</reference>
<feature type="region of interest" description="Disordered" evidence="1">
    <location>
        <begin position="91"/>
        <end position="110"/>
    </location>
</feature>
<dbReference type="Proteomes" id="UP001189429">
    <property type="component" value="Unassembled WGS sequence"/>
</dbReference>
<evidence type="ECO:0000313" key="3">
    <source>
        <dbReference type="Proteomes" id="UP001189429"/>
    </source>
</evidence>
<name>A0ABN9T8C5_9DINO</name>
<feature type="region of interest" description="Disordered" evidence="1">
    <location>
        <begin position="1"/>
        <end position="44"/>
    </location>
</feature>
<keyword evidence="3" id="KW-1185">Reference proteome</keyword>